<dbReference type="InParanoid" id="G4YLY6"/>
<gene>
    <name evidence="2" type="ORF">PHYSODRAFT_473726</name>
</gene>
<evidence type="ECO:0000256" key="1">
    <source>
        <dbReference type="SAM" id="MobiDB-lite"/>
    </source>
</evidence>
<feature type="non-terminal residue" evidence="2">
    <location>
        <position position="369"/>
    </location>
</feature>
<dbReference type="EMBL" id="JH159151">
    <property type="protein sequence ID" value="EGZ27181.1"/>
    <property type="molecule type" value="Genomic_DNA"/>
</dbReference>
<sequence length="369" mass="40690">MYPLHADTALRPMTADEVAAMSAYVSRKLELPAPPTFLSCAATGLKRAAMLAFHHEHVEATLIADVPANVRLGKHISRQSILRELVASNGGDEAGRLKMKRFIRAAQRIMFDGEHTLSVFCMSHRAAAAWDGECLRLRGQNLHLNLVEAQVPGICPPPQLARHYAVRVLGTEGHNASWLTPDVFHDVHSPSSETQPSADPYWHQASPVTPQPLDADEFVGETLTSHPESDDDSDGFEFEKVVASDEDHRRSYLEWIGSLHGVPVSVPANGQCLFLALYATVKNTQAASLSMTPEVVDEANLVKQRVIDLVLANLRYDVQLNLVDPRRELRRLFPGEELPRSDKAAAAALYAHYAKMRAVSVADKMPQAF</sequence>
<dbReference type="AlphaFoldDB" id="G4YLY6"/>
<evidence type="ECO:0000313" key="3">
    <source>
        <dbReference type="Proteomes" id="UP000002640"/>
    </source>
</evidence>
<feature type="region of interest" description="Disordered" evidence="1">
    <location>
        <begin position="187"/>
        <end position="207"/>
    </location>
</feature>
<evidence type="ECO:0008006" key="4">
    <source>
        <dbReference type="Google" id="ProtNLM"/>
    </source>
</evidence>
<reference evidence="2 3" key="1">
    <citation type="journal article" date="2006" name="Science">
        <title>Phytophthora genome sequences uncover evolutionary origins and mechanisms of pathogenesis.</title>
        <authorList>
            <person name="Tyler B.M."/>
            <person name="Tripathy S."/>
            <person name="Zhang X."/>
            <person name="Dehal P."/>
            <person name="Jiang R.H."/>
            <person name="Aerts A."/>
            <person name="Arredondo F.D."/>
            <person name="Baxter L."/>
            <person name="Bensasson D."/>
            <person name="Beynon J.L."/>
            <person name="Chapman J."/>
            <person name="Damasceno C.M."/>
            <person name="Dorrance A.E."/>
            <person name="Dou D."/>
            <person name="Dickerman A.W."/>
            <person name="Dubchak I.L."/>
            <person name="Garbelotto M."/>
            <person name="Gijzen M."/>
            <person name="Gordon S.G."/>
            <person name="Govers F."/>
            <person name="Grunwald N.J."/>
            <person name="Huang W."/>
            <person name="Ivors K.L."/>
            <person name="Jones R.W."/>
            <person name="Kamoun S."/>
            <person name="Krampis K."/>
            <person name="Lamour K.H."/>
            <person name="Lee M.K."/>
            <person name="McDonald W.H."/>
            <person name="Medina M."/>
            <person name="Meijer H.J."/>
            <person name="Nordberg E.K."/>
            <person name="Maclean D.J."/>
            <person name="Ospina-Giraldo M.D."/>
            <person name="Morris P.F."/>
            <person name="Phuntumart V."/>
            <person name="Putnam N.H."/>
            <person name="Rash S."/>
            <person name="Rose J.K."/>
            <person name="Sakihama Y."/>
            <person name="Salamov A.A."/>
            <person name="Savidor A."/>
            <person name="Scheuring C.F."/>
            <person name="Smith B.M."/>
            <person name="Sobral B.W."/>
            <person name="Terry A."/>
            <person name="Torto-Alalibo T.A."/>
            <person name="Win J."/>
            <person name="Xu Z."/>
            <person name="Zhang H."/>
            <person name="Grigoriev I.V."/>
            <person name="Rokhsar D.S."/>
            <person name="Boore J.L."/>
        </authorList>
    </citation>
    <scope>NUCLEOTIDE SEQUENCE [LARGE SCALE GENOMIC DNA]</scope>
    <source>
        <strain evidence="2 3">P6497</strain>
    </source>
</reference>
<dbReference type="RefSeq" id="XP_009514456.1">
    <property type="nucleotide sequence ID" value="XM_009516161.1"/>
</dbReference>
<organism evidence="2 3">
    <name type="scientific">Phytophthora sojae (strain P6497)</name>
    <name type="common">Soybean stem and root rot agent</name>
    <name type="synonym">Phytophthora megasperma f. sp. glycines</name>
    <dbReference type="NCBI Taxonomy" id="1094619"/>
    <lineage>
        <taxon>Eukaryota</taxon>
        <taxon>Sar</taxon>
        <taxon>Stramenopiles</taxon>
        <taxon>Oomycota</taxon>
        <taxon>Peronosporomycetes</taxon>
        <taxon>Peronosporales</taxon>
        <taxon>Peronosporaceae</taxon>
        <taxon>Phytophthora</taxon>
    </lineage>
</organism>
<dbReference type="GeneID" id="20654395"/>
<proteinExistence type="predicted"/>
<protein>
    <recommendedName>
        <fullName evidence="4">OTU domain-containing protein</fullName>
    </recommendedName>
</protein>
<name>G4YLY6_PHYSP</name>
<dbReference type="KEGG" id="psoj:PHYSODRAFT_473726"/>
<dbReference type="Proteomes" id="UP000002640">
    <property type="component" value="Unassembled WGS sequence"/>
</dbReference>
<evidence type="ECO:0000313" key="2">
    <source>
        <dbReference type="EMBL" id="EGZ27181.1"/>
    </source>
</evidence>
<accession>G4YLY6</accession>
<keyword evidence="3" id="KW-1185">Reference proteome</keyword>